<dbReference type="AlphaFoldDB" id="A0ABD3IFT0"/>
<feature type="domain" description="Glycosyl transferase family 1" evidence="3">
    <location>
        <begin position="713"/>
        <end position="810"/>
    </location>
</feature>
<evidence type="ECO:0000259" key="3">
    <source>
        <dbReference type="Pfam" id="PF00534"/>
    </source>
</evidence>
<dbReference type="PANTHER" id="PTHR47778:SF2">
    <property type="entry name" value="GLYCOSYL TRANSFERASE FAMILY 1 DOMAIN-CONTAINING PROTEIN"/>
    <property type="match status" value="1"/>
</dbReference>
<dbReference type="InterPro" id="IPR041693">
    <property type="entry name" value="Glyco_trans_4_5"/>
</dbReference>
<protein>
    <recommendedName>
        <fullName evidence="3">Glycosyl transferase family 1 domain-containing protein</fullName>
    </recommendedName>
</protein>
<sequence>MSLTSMFECRCNFWVENRGLDLAGGMESGGRSPLQIDLTGEVVRPSALIVGRSFKGSPCLTPTSSPSARRVTPTAKTPPPRRVAENGSSTPTKRSNSGSRLTGASSNSLCSRIFSGRCLLSWIVFVGVWTLVGLHVQLSWLYLEDAATGNEEIGVHFPSVSGIRSLAEGQVSPATGFHRAQVAWTLNWFGKAFGSWMSSTGLISSEELDTAVITQGAGVVLEPVPKQKDEIHKHVSAQQSITTFQQQFPGRRINTQVSGSEGLGYTLVDDLTKGLEDGNAWDSPSASNYTLGTIVGPFDELERSVLGLQGDEEQKPRSHCRPDSAFAKLVSGKSFVIVFHELSMTSAPLSMLELGAKMRSCGGRVSAVVLNKQGSLNSELVARGIRILQDKAQHSWSAAAKADLVVAGSASCASWIRQYLTFNPRGGDRLIWWIMENRRDYFERAKLLLGKPRSLLFLSDTQAMTWREWSAKDGLSLSPDVDVVPLSVDGNLASIANLAGEPDSSNAQRRDKLREEVRRLMGLNSNDVLLASLSSISPGKGQLLLLQAALMVVDHVENEGLAGLAHVETDSDLEYRSVHSSLTGRQIFSLPENLDIFNIFSSSKEQEQSPKSTAVKERHSSSSSGKDRKSSRKVKLPSSKGKKSSLKQRGQSLMRKIVFRFRRKIRGNDGQGNRKPRLRILIGSIGSKKNKAAYLEKISKLLDRNQHLANLTLSTTSTTHVAPLYAAADIYVVNAQGAGESFGRVALEAMAFGLPVLATDNGGSKEIISANVTGFLHPTGRAGIPVLAQNIRRLLDNRAARERMGQKGKEVVMKRYQEDFMYEKLAGKFKRALESADSS</sequence>
<evidence type="ECO:0000313" key="5">
    <source>
        <dbReference type="Proteomes" id="UP001633002"/>
    </source>
</evidence>
<organism evidence="4 5">
    <name type="scientific">Riccia sorocarpa</name>
    <dbReference type="NCBI Taxonomy" id="122646"/>
    <lineage>
        <taxon>Eukaryota</taxon>
        <taxon>Viridiplantae</taxon>
        <taxon>Streptophyta</taxon>
        <taxon>Embryophyta</taxon>
        <taxon>Marchantiophyta</taxon>
        <taxon>Marchantiopsida</taxon>
        <taxon>Marchantiidae</taxon>
        <taxon>Marchantiales</taxon>
        <taxon>Ricciaceae</taxon>
        <taxon>Riccia</taxon>
    </lineage>
</organism>
<keyword evidence="1" id="KW-0808">Transferase</keyword>
<feature type="compositionally biased region" description="Polar residues" evidence="2">
    <location>
        <begin position="86"/>
        <end position="106"/>
    </location>
</feature>
<keyword evidence="5" id="KW-1185">Reference proteome</keyword>
<keyword evidence="1" id="KW-0328">Glycosyltransferase</keyword>
<dbReference type="Pfam" id="PF00534">
    <property type="entry name" value="Glycos_transf_1"/>
    <property type="match status" value="1"/>
</dbReference>
<evidence type="ECO:0000256" key="2">
    <source>
        <dbReference type="SAM" id="MobiDB-lite"/>
    </source>
</evidence>
<dbReference type="Gene3D" id="3.40.50.2000">
    <property type="entry name" value="Glycogen Phosphorylase B"/>
    <property type="match status" value="1"/>
</dbReference>
<gene>
    <name evidence="4" type="ORF">R1sor_019421</name>
</gene>
<dbReference type="Pfam" id="PF16994">
    <property type="entry name" value="Glyco_trans_4_5"/>
    <property type="match status" value="1"/>
</dbReference>
<evidence type="ECO:0000313" key="4">
    <source>
        <dbReference type="EMBL" id="KAL3701399.1"/>
    </source>
</evidence>
<dbReference type="EMBL" id="JBJQOH010000001">
    <property type="protein sequence ID" value="KAL3701399.1"/>
    <property type="molecule type" value="Genomic_DNA"/>
</dbReference>
<proteinExistence type="predicted"/>
<name>A0ABD3IFT0_9MARC</name>
<dbReference type="PANTHER" id="PTHR47778">
    <property type="entry name" value="BNAA05G14870D PROTEIN"/>
    <property type="match status" value="1"/>
</dbReference>
<feature type="compositionally biased region" description="Basic residues" evidence="2">
    <location>
        <begin position="629"/>
        <end position="646"/>
    </location>
</feature>
<dbReference type="SUPFAM" id="SSF53756">
    <property type="entry name" value="UDP-Glycosyltransferase/glycogen phosphorylase"/>
    <property type="match status" value="2"/>
</dbReference>
<reference evidence="4 5" key="1">
    <citation type="submission" date="2024-09" db="EMBL/GenBank/DDBJ databases">
        <title>Chromosome-scale assembly of Riccia sorocarpa.</title>
        <authorList>
            <person name="Paukszto L."/>
        </authorList>
    </citation>
    <scope>NUCLEOTIDE SEQUENCE [LARGE SCALE GENOMIC DNA]</scope>
    <source>
        <strain evidence="4">LP-2024</strain>
        <tissue evidence="4">Aerial parts of the thallus</tissue>
    </source>
</reference>
<feature type="region of interest" description="Disordered" evidence="2">
    <location>
        <begin position="605"/>
        <end position="650"/>
    </location>
</feature>
<evidence type="ECO:0000256" key="1">
    <source>
        <dbReference type="ARBA" id="ARBA00022676"/>
    </source>
</evidence>
<dbReference type="GO" id="GO:0016757">
    <property type="term" value="F:glycosyltransferase activity"/>
    <property type="evidence" value="ECO:0007669"/>
    <property type="project" value="UniProtKB-KW"/>
</dbReference>
<comment type="caution">
    <text evidence="4">The sequence shown here is derived from an EMBL/GenBank/DDBJ whole genome shotgun (WGS) entry which is preliminary data.</text>
</comment>
<accession>A0ABD3IFT0</accession>
<dbReference type="Proteomes" id="UP001633002">
    <property type="component" value="Unassembled WGS sequence"/>
</dbReference>
<feature type="compositionally biased region" description="Basic and acidic residues" evidence="2">
    <location>
        <begin position="605"/>
        <end position="628"/>
    </location>
</feature>
<dbReference type="InterPro" id="IPR001296">
    <property type="entry name" value="Glyco_trans_1"/>
</dbReference>
<dbReference type="CDD" id="cd03801">
    <property type="entry name" value="GT4_PimA-like"/>
    <property type="match status" value="1"/>
</dbReference>
<feature type="region of interest" description="Disordered" evidence="2">
    <location>
        <begin position="58"/>
        <end position="106"/>
    </location>
</feature>